<dbReference type="Proteomes" id="UP000717585">
    <property type="component" value="Unassembled WGS sequence"/>
</dbReference>
<dbReference type="EMBL" id="JAHDYR010000041">
    <property type="protein sequence ID" value="KAG9391981.1"/>
    <property type="molecule type" value="Genomic_DNA"/>
</dbReference>
<evidence type="ECO:0000313" key="1">
    <source>
        <dbReference type="EMBL" id="KAG9391981.1"/>
    </source>
</evidence>
<proteinExistence type="predicted"/>
<reference evidence="1" key="1">
    <citation type="submission" date="2021-05" db="EMBL/GenBank/DDBJ databases">
        <title>A free-living protist that lacks canonical eukaryotic 1 DNA replication and segregation systems.</title>
        <authorList>
            <person name="Salas-Leiva D.E."/>
            <person name="Tromer E.C."/>
            <person name="Curtis B.A."/>
            <person name="Jerlstrom-Hultqvist J."/>
            <person name="Kolisko M."/>
            <person name="Yi Z."/>
            <person name="Salas-Leiva J.S."/>
            <person name="Gallot-Lavallee L."/>
            <person name="Kops G.J.P.L."/>
            <person name="Archibald J.M."/>
            <person name="Simpson A.G.B."/>
            <person name="Roger A.J."/>
        </authorList>
    </citation>
    <scope>NUCLEOTIDE SEQUENCE</scope>
    <source>
        <strain evidence="1">BICM</strain>
    </source>
</reference>
<name>A0A8J6AQX3_9EUKA</name>
<sequence>MQNQFQCSGDCASCSSNACSSKPQAVLAGGCSGGCGSKPAAPEHHCTGNCSNCDGIHCGTAAEIPESAMSCGQKRAAGKCNGDCASCASNVGNGKAFMAGSRKANNKANVCPTCNQVYPPLEKRRFPADLETGNDADIQSSSHLACWPADLMHADPDSPVFVGETLYIVSVSALAAMGSVAAIAKGSPMLLAAVYPDTEEALREKLAEVFEKNEVAKAVVVRTNLKFDTGIVNLPIDYPILYS</sequence>
<accession>A0A8J6AQX3</accession>
<dbReference type="AlphaFoldDB" id="A0A8J6AQX3"/>
<evidence type="ECO:0000313" key="2">
    <source>
        <dbReference type="Proteomes" id="UP000717585"/>
    </source>
</evidence>
<protein>
    <submittedName>
        <fullName evidence="1">Uncharacterized protein</fullName>
    </submittedName>
</protein>
<gene>
    <name evidence="1" type="ORF">J8273_6710</name>
</gene>
<keyword evidence="2" id="KW-1185">Reference proteome</keyword>
<organism evidence="1 2">
    <name type="scientific">Carpediemonas membranifera</name>
    <dbReference type="NCBI Taxonomy" id="201153"/>
    <lineage>
        <taxon>Eukaryota</taxon>
        <taxon>Metamonada</taxon>
        <taxon>Carpediemonas-like organisms</taxon>
        <taxon>Carpediemonas</taxon>
    </lineage>
</organism>
<comment type="caution">
    <text evidence="1">The sequence shown here is derived from an EMBL/GenBank/DDBJ whole genome shotgun (WGS) entry which is preliminary data.</text>
</comment>